<dbReference type="Proteomes" id="UP000010824">
    <property type="component" value="Chromosome"/>
</dbReference>
<organism evidence="3 4">
    <name type="scientific">Methanoregula formicica (strain DSM 22288 / NBRC 105244 / SMSP)</name>
    <dbReference type="NCBI Taxonomy" id="593750"/>
    <lineage>
        <taxon>Archaea</taxon>
        <taxon>Methanobacteriati</taxon>
        <taxon>Methanobacteriota</taxon>
        <taxon>Stenosarchaea group</taxon>
        <taxon>Methanomicrobia</taxon>
        <taxon>Methanomicrobiales</taxon>
        <taxon>Methanoregulaceae</taxon>
        <taxon>Methanoregula</taxon>
    </lineage>
</organism>
<evidence type="ECO:0000256" key="1">
    <source>
        <dbReference type="ARBA" id="ARBA00022729"/>
    </source>
</evidence>
<accession>L0HJ17</accession>
<feature type="compositionally biased region" description="Polar residues" evidence="2">
    <location>
        <begin position="32"/>
        <end position="41"/>
    </location>
</feature>
<feature type="region of interest" description="Disordered" evidence="2">
    <location>
        <begin position="32"/>
        <end position="59"/>
    </location>
</feature>
<dbReference type="InterPro" id="IPR006969">
    <property type="entry name" value="Stig-like"/>
</dbReference>
<protein>
    <submittedName>
        <fullName evidence="3">Stigma-specific protein, Stig1</fullName>
    </submittedName>
</protein>
<evidence type="ECO:0000313" key="4">
    <source>
        <dbReference type="Proteomes" id="UP000010824"/>
    </source>
</evidence>
<name>L0HJ17_METFS</name>
<evidence type="ECO:0000256" key="2">
    <source>
        <dbReference type="SAM" id="MobiDB-lite"/>
    </source>
</evidence>
<reference evidence="3 4" key="2">
    <citation type="journal article" date="2014" name="Genome Announc.">
        <title>Complete Genome Sequence of Methanoregula formicica SMSPT, a Mesophilic Hydrogenotrophic Methanogen Isolated from a Methanogenic Upflow Anaerobic Sludge Blanket Reactor.</title>
        <authorList>
            <person name="Yamamoto K."/>
            <person name="Tamaki H."/>
            <person name="Cadillo-Quiroz H."/>
            <person name="Imachi H."/>
            <person name="Kyrpides N."/>
            <person name="Woyke T."/>
            <person name="Goodwin L."/>
            <person name="Zinder S.H."/>
            <person name="Kamagata Y."/>
            <person name="Liu W.T."/>
        </authorList>
    </citation>
    <scope>NUCLEOTIDE SEQUENCE [LARGE SCALE GENOMIC DNA]</scope>
    <source>
        <strain evidence="4">DSM 22288 / NBRC 105244 / SMSP</strain>
    </source>
</reference>
<dbReference type="HOGENOM" id="CLU_1381402_0_0_2"/>
<dbReference type="PROSITE" id="PS51257">
    <property type="entry name" value="PROKAR_LIPOPROTEIN"/>
    <property type="match status" value="1"/>
</dbReference>
<dbReference type="Pfam" id="PF04885">
    <property type="entry name" value="Stig1"/>
    <property type="match status" value="1"/>
</dbReference>
<keyword evidence="1" id="KW-0732">Signal</keyword>
<dbReference type="EMBL" id="CP003167">
    <property type="protein sequence ID" value="AGB03298.1"/>
    <property type="molecule type" value="Genomic_DNA"/>
</dbReference>
<dbReference type="PANTHER" id="PTHR33227:SF48">
    <property type="entry name" value="STIGMA-SPECIFIC STIG1-LIKE PROTEIN 4"/>
    <property type="match status" value="1"/>
</dbReference>
<dbReference type="PANTHER" id="PTHR33227">
    <property type="entry name" value="STIGMA-SPECIFIC STIG1-LIKE PROTEIN 3"/>
    <property type="match status" value="1"/>
</dbReference>
<reference evidence="4" key="1">
    <citation type="submission" date="2011-12" db="EMBL/GenBank/DDBJ databases">
        <title>Complete sequence of Methanoregula formicicum SMSP.</title>
        <authorList>
            <person name="Lucas S."/>
            <person name="Han J."/>
            <person name="Lapidus A."/>
            <person name="Cheng J.-F."/>
            <person name="Goodwin L."/>
            <person name="Pitluck S."/>
            <person name="Peters L."/>
            <person name="Ovchinnikova G."/>
            <person name="Teshima H."/>
            <person name="Detter J.C."/>
            <person name="Han C."/>
            <person name="Tapia R."/>
            <person name="Land M."/>
            <person name="Hauser L."/>
            <person name="Kyrpides N."/>
            <person name="Ivanova N."/>
            <person name="Pagani I."/>
            <person name="Imachi H."/>
            <person name="Tamaki H."/>
            <person name="Sekiguchi Y."/>
            <person name="Kamagata Y."/>
            <person name="Cadillo-Quiroz H."/>
            <person name="Zinder S."/>
            <person name="Liu W.-T."/>
            <person name="Woyke T."/>
        </authorList>
    </citation>
    <scope>NUCLEOTIDE SEQUENCE [LARGE SCALE GENOMIC DNA]</scope>
    <source>
        <strain evidence="4">DSM 22288 / NBRC 105244 / SMSP</strain>
    </source>
</reference>
<feature type="compositionally biased region" description="Polar residues" evidence="2">
    <location>
        <begin position="49"/>
        <end position="59"/>
    </location>
</feature>
<dbReference type="AlphaFoldDB" id="L0HJ17"/>
<dbReference type="InParanoid" id="L0HJ17"/>
<evidence type="ECO:0000313" key="3">
    <source>
        <dbReference type="EMBL" id="AGB03298.1"/>
    </source>
</evidence>
<dbReference type="OrthoDB" id="151830at2157"/>
<sequence length="205" mass="21514" precursor="true">MSSIIKNKILPVIFAGLLFALILISACTDTSQPPVSPTPGQSPDVPVTPRTSETPGASVTTEIPATTITAGKPSCPSGQTLCDGSCIDTQSDSQHCGACGHICNTSEPCSEGKCLSWTGSWWIDDGQRTFELTQTGTSVNGFDSTFNQIIISGSTSGNPPKLTGIWTYPKSGDSSPCTFDMTSDGKSFTGGLLGKRVLTWIRVQE</sequence>
<dbReference type="KEGG" id="mfo:Metfor_2294"/>
<gene>
    <name evidence="3" type="ordered locus">Metfor_2294</name>
</gene>
<keyword evidence="4" id="KW-1185">Reference proteome</keyword>
<proteinExistence type="predicted"/>
<dbReference type="eggNOG" id="arCOG09448">
    <property type="taxonomic scope" value="Archaea"/>
</dbReference>